<accession>A0A9X2BDX6</accession>
<dbReference type="Proteomes" id="UP001139011">
    <property type="component" value="Unassembled WGS sequence"/>
</dbReference>
<evidence type="ECO:0000259" key="2">
    <source>
        <dbReference type="PROSITE" id="PS51819"/>
    </source>
</evidence>
<dbReference type="GO" id="GO:0046872">
    <property type="term" value="F:metal ion binding"/>
    <property type="evidence" value="ECO:0007669"/>
    <property type="project" value="UniProtKB-KW"/>
</dbReference>
<dbReference type="RefSeq" id="WP_248253650.1">
    <property type="nucleotide sequence ID" value="NZ_JAIWJX010000002.1"/>
</dbReference>
<feature type="domain" description="VOC" evidence="2">
    <location>
        <begin position="5"/>
        <end position="125"/>
    </location>
</feature>
<organism evidence="3 4">
    <name type="scientific">Fictibacillus marinisediminis</name>
    <dbReference type="NCBI Taxonomy" id="2878389"/>
    <lineage>
        <taxon>Bacteria</taxon>
        <taxon>Bacillati</taxon>
        <taxon>Bacillota</taxon>
        <taxon>Bacilli</taxon>
        <taxon>Bacillales</taxon>
        <taxon>Fictibacillaceae</taxon>
        <taxon>Fictibacillus</taxon>
    </lineage>
</organism>
<dbReference type="EMBL" id="JAIWJX010000002">
    <property type="protein sequence ID" value="MCK6258339.1"/>
    <property type="molecule type" value="Genomic_DNA"/>
</dbReference>
<sequence length="129" mass="14709">MAVRKLEHIGIMVENLEESISFYRDIIGLDVINRMKHSKPGIELVFLGLEGEILVELVGGHNRQLAEEGKVNHVAFTVDDLSKEIQELKNHSVLLVEDKETSLPDGSQYIFFYGPDRERIEYFQPGTPK</sequence>
<gene>
    <name evidence="3" type="ORF">LCY76_17330</name>
</gene>
<keyword evidence="1" id="KW-0479">Metal-binding</keyword>
<dbReference type="PROSITE" id="PS51819">
    <property type="entry name" value="VOC"/>
    <property type="match status" value="1"/>
</dbReference>
<evidence type="ECO:0000313" key="4">
    <source>
        <dbReference type="Proteomes" id="UP001139011"/>
    </source>
</evidence>
<dbReference type="GO" id="GO:0046491">
    <property type="term" value="P:L-methylmalonyl-CoA metabolic process"/>
    <property type="evidence" value="ECO:0007669"/>
    <property type="project" value="TreeGrafter"/>
</dbReference>
<name>A0A9X2BDX6_9BACL</name>
<proteinExistence type="predicted"/>
<dbReference type="Gene3D" id="3.10.180.10">
    <property type="entry name" value="2,3-Dihydroxybiphenyl 1,2-Dioxygenase, domain 1"/>
    <property type="match status" value="1"/>
</dbReference>
<protein>
    <submittedName>
        <fullName evidence="3">VOC family protein</fullName>
    </submittedName>
</protein>
<dbReference type="Pfam" id="PF00903">
    <property type="entry name" value="Glyoxalase"/>
    <property type="match status" value="1"/>
</dbReference>
<evidence type="ECO:0000313" key="3">
    <source>
        <dbReference type="EMBL" id="MCK6258339.1"/>
    </source>
</evidence>
<dbReference type="AlphaFoldDB" id="A0A9X2BDX6"/>
<dbReference type="CDD" id="cd06587">
    <property type="entry name" value="VOC"/>
    <property type="match status" value="1"/>
</dbReference>
<dbReference type="InterPro" id="IPR004360">
    <property type="entry name" value="Glyas_Fos-R_dOase_dom"/>
</dbReference>
<dbReference type="GO" id="GO:0004493">
    <property type="term" value="F:methylmalonyl-CoA epimerase activity"/>
    <property type="evidence" value="ECO:0007669"/>
    <property type="project" value="TreeGrafter"/>
</dbReference>
<dbReference type="InterPro" id="IPR029068">
    <property type="entry name" value="Glyas_Bleomycin-R_OHBP_Dase"/>
</dbReference>
<dbReference type="PANTHER" id="PTHR43048:SF3">
    <property type="entry name" value="METHYLMALONYL-COA EPIMERASE, MITOCHONDRIAL"/>
    <property type="match status" value="1"/>
</dbReference>
<dbReference type="PANTHER" id="PTHR43048">
    <property type="entry name" value="METHYLMALONYL-COA EPIMERASE"/>
    <property type="match status" value="1"/>
</dbReference>
<keyword evidence="4" id="KW-1185">Reference proteome</keyword>
<dbReference type="InterPro" id="IPR051785">
    <property type="entry name" value="MMCE/EMCE_epimerase"/>
</dbReference>
<comment type="caution">
    <text evidence="3">The sequence shown here is derived from an EMBL/GenBank/DDBJ whole genome shotgun (WGS) entry which is preliminary data.</text>
</comment>
<reference evidence="3" key="1">
    <citation type="submission" date="2021-09" db="EMBL/GenBank/DDBJ databases">
        <title>Genome analysis of Fictibacillus sp. KIGAM418 isolated from marine sediment.</title>
        <authorList>
            <person name="Seo M.-J."/>
            <person name="Cho E.-S."/>
            <person name="Hwang C.Y."/>
        </authorList>
    </citation>
    <scope>NUCLEOTIDE SEQUENCE</scope>
    <source>
        <strain evidence="3">KIGAM418</strain>
    </source>
</reference>
<evidence type="ECO:0000256" key="1">
    <source>
        <dbReference type="ARBA" id="ARBA00022723"/>
    </source>
</evidence>
<dbReference type="SUPFAM" id="SSF54593">
    <property type="entry name" value="Glyoxalase/Bleomycin resistance protein/Dihydroxybiphenyl dioxygenase"/>
    <property type="match status" value="1"/>
</dbReference>
<dbReference type="InterPro" id="IPR037523">
    <property type="entry name" value="VOC_core"/>
</dbReference>